<gene>
    <name evidence="2" type="ORF">HGH92_02785</name>
</gene>
<dbReference type="RefSeq" id="WP_168869233.1">
    <property type="nucleotide sequence ID" value="NZ_JABAIA010000001.1"/>
</dbReference>
<dbReference type="Proteomes" id="UP000570474">
    <property type="component" value="Unassembled WGS sequence"/>
</dbReference>
<dbReference type="AlphaFoldDB" id="A0A847RJH7"/>
<feature type="region of interest" description="Disordered" evidence="1">
    <location>
        <begin position="251"/>
        <end position="272"/>
    </location>
</feature>
<accession>A0A847RJH7</accession>
<evidence type="ECO:0008006" key="4">
    <source>
        <dbReference type="Google" id="ProtNLM"/>
    </source>
</evidence>
<comment type="caution">
    <text evidence="2">The sequence shown here is derived from an EMBL/GenBank/DDBJ whole genome shotgun (WGS) entry which is preliminary data.</text>
</comment>
<organism evidence="2 3">
    <name type="scientific">Chitinophaga varians</name>
    <dbReference type="NCBI Taxonomy" id="2202339"/>
    <lineage>
        <taxon>Bacteria</taxon>
        <taxon>Pseudomonadati</taxon>
        <taxon>Bacteroidota</taxon>
        <taxon>Chitinophagia</taxon>
        <taxon>Chitinophagales</taxon>
        <taxon>Chitinophagaceae</taxon>
        <taxon>Chitinophaga</taxon>
    </lineage>
</organism>
<evidence type="ECO:0000313" key="3">
    <source>
        <dbReference type="Proteomes" id="UP000570474"/>
    </source>
</evidence>
<reference evidence="2 3" key="1">
    <citation type="submission" date="2020-04" db="EMBL/GenBank/DDBJ databases">
        <authorList>
            <person name="Yin C."/>
        </authorList>
    </citation>
    <scope>NUCLEOTIDE SEQUENCE [LARGE SCALE GENOMIC DNA]</scope>
    <source>
        <strain evidence="2 3">Ae27</strain>
    </source>
</reference>
<dbReference type="EMBL" id="JABAIA010000001">
    <property type="protein sequence ID" value="NLR63223.1"/>
    <property type="molecule type" value="Genomic_DNA"/>
</dbReference>
<name>A0A847RJH7_9BACT</name>
<evidence type="ECO:0000256" key="1">
    <source>
        <dbReference type="SAM" id="MobiDB-lite"/>
    </source>
</evidence>
<proteinExistence type="predicted"/>
<evidence type="ECO:0000313" key="2">
    <source>
        <dbReference type="EMBL" id="NLR63223.1"/>
    </source>
</evidence>
<sequence>MIANTIIAHVFLQASLHQVDVAAMDKLVAEYPYFSAARLLLARKIYHQHGDLHDPAIKKAMLYSGQPHHFYHIVTHEPVLETVEDRVSPAIPVDALPEELPVALGTVEDHVSPAIPVDALPEELPAALGTVEDHVLPAIPVDALPDELPAVISENGQTTAEAEAETTTPVIADTKIEEEKEGKEEVEEEHMIAASAAIPVMEEETPIPAAAEATVEMPQAMAVNGTEDYEATTPDAILSEMPQQADMVAAPETDHTPHQAASTASEDTDNTDELPIKIFPLEMSATEETTLTFQPLYTDDYFAYKRLKDPENADELSVQGEAEMKSFTSWLRQIKDNFSGRTNKDWYHQQLHRIYEEDEEPEVSETVEKMAMDSITFNNDIVSETLAEIWVRQRQYQQAIRIYQKLSLLNPDKNAYFAQKIQELKSLIDKSKH</sequence>
<protein>
    <recommendedName>
        <fullName evidence="4">Tetratricopeptide repeat protein</fullName>
    </recommendedName>
</protein>
<keyword evidence="3" id="KW-1185">Reference proteome</keyword>